<dbReference type="Proteomes" id="UP000650524">
    <property type="component" value="Unassembled WGS sequence"/>
</dbReference>
<dbReference type="EMBL" id="JACNJD010000162">
    <property type="protein sequence ID" value="MBC8176805.1"/>
    <property type="molecule type" value="Genomic_DNA"/>
</dbReference>
<comment type="caution">
    <text evidence="1">The sequence shown here is derived from an EMBL/GenBank/DDBJ whole genome shotgun (WGS) entry which is preliminary data.</text>
</comment>
<proteinExistence type="predicted"/>
<gene>
    <name evidence="1" type="ORF">H8E19_05325</name>
</gene>
<dbReference type="AlphaFoldDB" id="A0A8J6MXS1"/>
<reference evidence="1 2" key="1">
    <citation type="submission" date="2020-08" db="EMBL/GenBank/DDBJ databases">
        <title>Bridging the membrane lipid divide: bacteria of the FCB group superphylum have the potential to synthesize archaeal ether lipids.</title>
        <authorList>
            <person name="Villanueva L."/>
            <person name="Von Meijenfeldt F.A.B."/>
            <person name="Westbye A.B."/>
            <person name="Yadav S."/>
            <person name="Hopmans E.C."/>
            <person name="Dutilh B.E."/>
            <person name="Sinninghe Damste J.S."/>
        </authorList>
    </citation>
    <scope>NUCLEOTIDE SEQUENCE [LARGE SCALE GENOMIC DNA]</scope>
    <source>
        <strain evidence="1">NIOZ-UU27</strain>
    </source>
</reference>
<evidence type="ECO:0000313" key="2">
    <source>
        <dbReference type="Proteomes" id="UP000650524"/>
    </source>
</evidence>
<organism evidence="1 2">
    <name type="scientific">Candidatus Desulfacyla euxinica</name>
    <dbReference type="NCBI Taxonomy" id="2841693"/>
    <lineage>
        <taxon>Bacteria</taxon>
        <taxon>Deltaproteobacteria</taxon>
        <taxon>Candidatus Desulfacyla</taxon>
    </lineage>
</organism>
<sequence length="52" mass="6063">MKKEDELSLKVTKEIVVKFIEVGRLTVNSFEEVWSNIHNTVRNSIKEDDAKD</sequence>
<accession>A0A8J6MXS1</accession>
<evidence type="ECO:0000313" key="1">
    <source>
        <dbReference type="EMBL" id="MBC8176805.1"/>
    </source>
</evidence>
<name>A0A8J6MXS1_9DELT</name>
<protein>
    <submittedName>
        <fullName evidence="1">Uncharacterized protein</fullName>
    </submittedName>
</protein>